<evidence type="ECO:0000313" key="1">
    <source>
        <dbReference type="EMBL" id="KAB1645040.1"/>
    </source>
</evidence>
<accession>A0A7J5BHE6</accession>
<dbReference type="OrthoDB" id="1122484at2"/>
<dbReference type="RefSeq" id="WP_158051050.1">
    <property type="nucleotide sequence ID" value="NZ_WBKB01000001.1"/>
</dbReference>
<protein>
    <submittedName>
        <fullName evidence="1">Uncharacterized protein</fullName>
    </submittedName>
</protein>
<sequence>MARRRGLDGAARIATAIEDLGPRSFGGSLACFGDILGGRVDNYHELVEVHAFSKHLILLFEDGVSVHVWRPMGLTLGVPGLAIAGASKVVLEVMPFGEHGEGTETRSTEYLVTDSGKVEIRTNGNTIGPRFWPFGRKKRQQVAPGPDRAHVTLGAPAFEIIDHVEYFTPTDA</sequence>
<organism evidence="1 2">
    <name type="scientific">Gulosibacter chungangensis</name>
    <dbReference type="NCBI Taxonomy" id="979746"/>
    <lineage>
        <taxon>Bacteria</taxon>
        <taxon>Bacillati</taxon>
        <taxon>Actinomycetota</taxon>
        <taxon>Actinomycetes</taxon>
        <taxon>Micrococcales</taxon>
        <taxon>Microbacteriaceae</taxon>
        <taxon>Gulosibacter</taxon>
    </lineage>
</organism>
<comment type="caution">
    <text evidence="1">The sequence shown here is derived from an EMBL/GenBank/DDBJ whole genome shotgun (WGS) entry which is preliminary data.</text>
</comment>
<gene>
    <name evidence="1" type="ORF">F8O05_01945</name>
</gene>
<proteinExistence type="predicted"/>
<reference evidence="1 2" key="1">
    <citation type="submission" date="2019-09" db="EMBL/GenBank/DDBJ databases">
        <title>Phylogeny of genus Pseudoclavibacter and closely related genus.</title>
        <authorList>
            <person name="Li Y."/>
        </authorList>
    </citation>
    <scope>NUCLEOTIDE SEQUENCE [LARGE SCALE GENOMIC DNA]</scope>
    <source>
        <strain evidence="1 2">KCTC 13959</strain>
    </source>
</reference>
<evidence type="ECO:0000313" key="2">
    <source>
        <dbReference type="Proteomes" id="UP000433493"/>
    </source>
</evidence>
<name>A0A7J5BHE6_9MICO</name>
<dbReference type="AlphaFoldDB" id="A0A7J5BHE6"/>
<keyword evidence="2" id="KW-1185">Reference proteome</keyword>
<dbReference type="Proteomes" id="UP000433493">
    <property type="component" value="Unassembled WGS sequence"/>
</dbReference>
<dbReference type="EMBL" id="WBKB01000001">
    <property type="protein sequence ID" value="KAB1645040.1"/>
    <property type="molecule type" value="Genomic_DNA"/>
</dbReference>